<organism evidence="5 6">
    <name type="scientific">Candidatus Pantoea soli</name>
    <dbReference type="NCBI Taxonomy" id="3098669"/>
    <lineage>
        <taxon>Bacteria</taxon>
        <taxon>Pseudomonadati</taxon>
        <taxon>Pseudomonadota</taxon>
        <taxon>Gammaproteobacteria</taxon>
        <taxon>Enterobacterales</taxon>
        <taxon>Erwiniaceae</taxon>
        <taxon>Pantoea</taxon>
    </lineage>
</organism>
<evidence type="ECO:0000256" key="2">
    <source>
        <dbReference type="ARBA" id="ARBA00023125"/>
    </source>
</evidence>
<dbReference type="Pfam" id="PF12833">
    <property type="entry name" value="HTH_18"/>
    <property type="match status" value="1"/>
</dbReference>
<keyword evidence="2" id="KW-0238">DNA-binding</keyword>
<dbReference type="SUPFAM" id="SSF46689">
    <property type="entry name" value="Homeodomain-like"/>
    <property type="match status" value="2"/>
</dbReference>
<keyword evidence="1" id="KW-0805">Transcription regulation</keyword>
<dbReference type="Gene3D" id="1.10.10.60">
    <property type="entry name" value="Homeodomain-like"/>
    <property type="match status" value="2"/>
</dbReference>
<dbReference type="InterPro" id="IPR009594">
    <property type="entry name" value="Tscrpt_reg_HTH_AraC_N"/>
</dbReference>
<dbReference type="GO" id="GO:0003700">
    <property type="term" value="F:DNA-binding transcription factor activity"/>
    <property type="evidence" value="ECO:0007669"/>
    <property type="project" value="InterPro"/>
</dbReference>
<dbReference type="Proteomes" id="UP000319411">
    <property type="component" value="Plasmid unnamed1"/>
</dbReference>
<dbReference type="InterPro" id="IPR018062">
    <property type="entry name" value="HTH_AraC-typ_CS"/>
</dbReference>
<geneLocation type="plasmid" evidence="5 6">
    <name>unnamed1</name>
</geneLocation>
<dbReference type="EMBL" id="CP032703">
    <property type="protein sequence ID" value="QDY44229.1"/>
    <property type="molecule type" value="Genomic_DNA"/>
</dbReference>
<dbReference type="InterPro" id="IPR018060">
    <property type="entry name" value="HTH_AraC"/>
</dbReference>
<dbReference type="OrthoDB" id="34150at2"/>
<gene>
    <name evidence="5" type="ORF">D8B20_19540</name>
</gene>
<sequence length="266" mass="29605">MPRIMLYRVTRPLDLAPEVYPPFISLILQGEKQLQIGTQSVHYRAGELFIAATDMPATGRVTVAEADAPYLAVRLTLDFALLSDLICTMPATADAPLSKGMAVLAADDMLLAAWLRLLRLRDHPADIAVLAPLAERELLYRLLCGPQGQLLRQAADVSSHFSAVQRPISWLKSHYAQPVRMAALAGMANMSLSVFHRRFKAVTGLTPLQYQKHLRLYAARSQLLLMRGKVAAVAASVGYESLTQFTREYERLFGDPPARDSRRHRQ</sequence>
<evidence type="ECO:0000259" key="4">
    <source>
        <dbReference type="PROSITE" id="PS01124"/>
    </source>
</evidence>
<dbReference type="PROSITE" id="PS01124">
    <property type="entry name" value="HTH_ARAC_FAMILY_2"/>
    <property type="match status" value="1"/>
</dbReference>
<keyword evidence="6" id="KW-1185">Reference proteome</keyword>
<dbReference type="AlphaFoldDB" id="A0A518XJ81"/>
<dbReference type="Pfam" id="PF06719">
    <property type="entry name" value="AraC_N"/>
    <property type="match status" value="1"/>
</dbReference>
<evidence type="ECO:0000256" key="1">
    <source>
        <dbReference type="ARBA" id="ARBA00023015"/>
    </source>
</evidence>
<dbReference type="GO" id="GO:0043565">
    <property type="term" value="F:sequence-specific DNA binding"/>
    <property type="evidence" value="ECO:0007669"/>
    <property type="project" value="InterPro"/>
</dbReference>
<reference evidence="5 6" key="1">
    <citation type="submission" date="2018-10" db="EMBL/GenBank/DDBJ databases">
        <title>Genome Sequencing of Pantoea dispersa DSM 32899.</title>
        <authorList>
            <person name="Nawrath M."/>
            <person name="Ottenheim C."/>
            <person name="Wilm A."/>
            <person name="Zimmermann W."/>
            <person name="Wu J.C."/>
        </authorList>
    </citation>
    <scope>NUCLEOTIDE SEQUENCE [LARGE SCALE GENOMIC DNA]</scope>
    <source>
        <strain evidence="5 6">DSM 32899</strain>
        <plasmid evidence="5 6">unnamed1</plasmid>
    </source>
</reference>
<dbReference type="PROSITE" id="PS00041">
    <property type="entry name" value="HTH_ARAC_FAMILY_1"/>
    <property type="match status" value="1"/>
</dbReference>
<proteinExistence type="predicted"/>
<keyword evidence="3" id="KW-0804">Transcription</keyword>
<dbReference type="PANTHER" id="PTHR43436">
    <property type="entry name" value="ARAC-FAMILY TRANSCRIPTIONAL REGULATOR"/>
    <property type="match status" value="1"/>
</dbReference>
<name>A0A518XJ81_9GAMM</name>
<protein>
    <submittedName>
        <fullName evidence="5">AraC family transcriptional regulator</fullName>
    </submittedName>
</protein>
<evidence type="ECO:0000313" key="6">
    <source>
        <dbReference type="Proteomes" id="UP000319411"/>
    </source>
</evidence>
<dbReference type="InterPro" id="IPR009057">
    <property type="entry name" value="Homeodomain-like_sf"/>
</dbReference>
<dbReference type="PANTHER" id="PTHR43436:SF1">
    <property type="entry name" value="TRANSCRIPTIONAL REGULATORY PROTEIN"/>
    <property type="match status" value="1"/>
</dbReference>
<dbReference type="KEGG" id="pdis:D8B20_19540"/>
<feature type="domain" description="HTH araC/xylS-type" evidence="4">
    <location>
        <begin position="165"/>
        <end position="263"/>
    </location>
</feature>
<dbReference type="SMART" id="SM00342">
    <property type="entry name" value="HTH_ARAC"/>
    <property type="match status" value="1"/>
</dbReference>
<accession>A0A518XJ81</accession>
<evidence type="ECO:0000256" key="3">
    <source>
        <dbReference type="ARBA" id="ARBA00023163"/>
    </source>
</evidence>
<keyword evidence="5" id="KW-0614">Plasmid</keyword>
<evidence type="ECO:0000313" key="5">
    <source>
        <dbReference type="EMBL" id="QDY44229.1"/>
    </source>
</evidence>